<dbReference type="EMBL" id="JAAAIM010001127">
    <property type="protein sequence ID" value="KAG0282077.1"/>
    <property type="molecule type" value="Genomic_DNA"/>
</dbReference>
<name>A0ABQ7JNX4_9FUNG</name>
<dbReference type="InterPro" id="IPR011333">
    <property type="entry name" value="SKP1/BTB/POZ_sf"/>
</dbReference>
<reference evidence="1 2" key="1">
    <citation type="journal article" date="2020" name="Fungal Divers.">
        <title>Resolving the Mortierellaceae phylogeny through synthesis of multi-gene phylogenetics and phylogenomics.</title>
        <authorList>
            <person name="Vandepol N."/>
            <person name="Liber J."/>
            <person name="Desiro A."/>
            <person name="Na H."/>
            <person name="Kennedy M."/>
            <person name="Barry K."/>
            <person name="Grigoriev I.V."/>
            <person name="Miller A.N."/>
            <person name="O'Donnell K."/>
            <person name="Stajich J.E."/>
            <person name="Bonito G."/>
        </authorList>
    </citation>
    <scope>NUCLEOTIDE SEQUENCE [LARGE SCALE GENOMIC DNA]</scope>
    <source>
        <strain evidence="1 2">AD045</strain>
    </source>
</reference>
<organism evidence="1 2">
    <name type="scientific">Linnemannia gamsii</name>
    <dbReference type="NCBI Taxonomy" id="64522"/>
    <lineage>
        <taxon>Eukaryota</taxon>
        <taxon>Fungi</taxon>
        <taxon>Fungi incertae sedis</taxon>
        <taxon>Mucoromycota</taxon>
        <taxon>Mortierellomycotina</taxon>
        <taxon>Mortierellomycetes</taxon>
        <taxon>Mortierellales</taxon>
        <taxon>Mortierellaceae</taxon>
        <taxon>Linnemannia</taxon>
    </lineage>
</organism>
<evidence type="ECO:0000313" key="1">
    <source>
        <dbReference type="EMBL" id="KAG0282077.1"/>
    </source>
</evidence>
<comment type="caution">
    <text evidence="1">The sequence shown here is derived from an EMBL/GenBank/DDBJ whole genome shotgun (WGS) entry which is preliminary data.</text>
</comment>
<accession>A0ABQ7JNX4</accession>
<dbReference type="Gene3D" id="3.30.710.10">
    <property type="entry name" value="Potassium Channel Kv1.1, Chain A"/>
    <property type="match status" value="1"/>
</dbReference>
<evidence type="ECO:0008006" key="3">
    <source>
        <dbReference type="Google" id="ProtNLM"/>
    </source>
</evidence>
<dbReference type="SUPFAM" id="SSF54695">
    <property type="entry name" value="POZ domain"/>
    <property type="match status" value="1"/>
</dbReference>
<gene>
    <name evidence="1" type="ORF">BGZ96_000856</name>
</gene>
<keyword evidence="2" id="KW-1185">Reference proteome</keyword>
<feature type="non-terminal residue" evidence="1">
    <location>
        <position position="1"/>
    </location>
</feature>
<protein>
    <recommendedName>
        <fullName evidence="3">BTB domain-containing protein</fullName>
    </recommendedName>
</protein>
<dbReference type="Proteomes" id="UP001194696">
    <property type="component" value="Unassembled WGS sequence"/>
</dbReference>
<proteinExistence type="predicted"/>
<sequence>TFEQLLLNQAEVQSFTNMVEDDDDKAVKIEYDAESICTVSADSDSTPSPTTRTTGETRVLVVKVDKFSLTTFCALLYYIYTDEVHLAIDTSRFAISSGEGPLIWRDIATGRMRDSVSCHPMDRSSPWKLKDVTWDELFEAADYYGISDLRVDCLGKVISGMKQSNVVETLFSKSVSGSEVRQAAMKFIVENWGSIFQKGSNTMDHFAAYKTYPEFHEVLIELMQMKANMA</sequence>
<dbReference type="PANTHER" id="PTHR24413">
    <property type="entry name" value="SPECKLE-TYPE POZ PROTEIN"/>
    <property type="match status" value="1"/>
</dbReference>
<evidence type="ECO:0000313" key="2">
    <source>
        <dbReference type="Proteomes" id="UP001194696"/>
    </source>
</evidence>